<dbReference type="EMBL" id="KE524784">
    <property type="protein sequence ID" value="KFB36519.1"/>
    <property type="molecule type" value="Genomic_DNA"/>
</dbReference>
<evidence type="ECO:0000313" key="4">
    <source>
        <dbReference type="Proteomes" id="UP000030765"/>
    </source>
</evidence>
<reference evidence="2 4" key="1">
    <citation type="journal article" date="2014" name="BMC Genomics">
        <title>Genome sequence of Anopheles sinensis provides insight into genetics basis of mosquito competence for malaria parasites.</title>
        <authorList>
            <person name="Zhou D."/>
            <person name="Zhang D."/>
            <person name="Ding G."/>
            <person name="Shi L."/>
            <person name="Hou Q."/>
            <person name="Ye Y."/>
            <person name="Xu Y."/>
            <person name="Zhou H."/>
            <person name="Xiong C."/>
            <person name="Li S."/>
            <person name="Yu J."/>
            <person name="Hong S."/>
            <person name="Yu X."/>
            <person name="Zou P."/>
            <person name="Chen C."/>
            <person name="Chang X."/>
            <person name="Wang W."/>
            <person name="Lv Y."/>
            <person name="Sun Y."/>
            <person name="Ma L."/>
            <person name="Shen B."/>
            <person name="Zhu C."/>
        </authorList>
    </citation>
    <scope>NUCLEOTIDE SEQUENCE [LARGE SCALE GENOMIC DNA]</scope>
</reference>
<dbReference type="EnsemblMetazoa" id="ASIC003673-RA">
    <property type="protein sequence ID" value="ASIC003673-PA"/>
    <property type="gene ID" value="ASIC003673"/>
</dbReference>
<evidence type="ECO:0000313" key="3">
    <source>
        <dbReference type="EnsemblMetazoa" id="ASIC003673-PA"/>
    </source>
</evidence>
<gene>
    <name evidence="2" type="ORF">ZHAS_00003673</name>
</gene>
<feature type="region of interest" description="Disordered" evidence="1">
    <location>
        <begin position="1"/>
        <end position="64"/>
    </location>
</feature>
<organism evidence="2">
    <name type="scientific">Anopheles sinensis</name>
    <name type="common">Mosquito</name>
    <dbReference type="NCBI Taxonomy" id="74873"/>
    <lineage>
        <taxon>Eukaryota</taxon>
        <taxon>Metazoa</taxon>
        <taxon>Ecdysozoa</taxon>
        <taxon>Arthropoda</taxon>
        <taxon>Hexapoda</taxon>
        <taxon>Insecta</taxon>
        <taxon>Pterygota</taxon>
        <taxon>Neoptera</taxon>
        <taxon>Endopterygota</taxon>
        <taxon>Diptera</taxon>
        <taxon>Nematocera</taxon>
        <taxon>Culicoidea</taxon>
        <taxon>Culicidae</taxon>
        <taxon>Anophelinae</taxon>
        <taxon>Anopheles</taxon>
    </lineage>
</organism>
<keyword evidence="4" id="KW-1185">Reference proteome</keyword>
<protein>
    <submittedName>
        <fullName evidence="2 3">Uncharacterized protein</fullName>
    </submittedName>
</protein>
<dbReference type="AlphaFoldDB" id="A0A084VEX5"/>
<reference evidence="3" key="2">
    <citation type="submission" date="2020-05" db="UniProtKB">
        <authorList>
            <consortium name="EnsemblMetazoa"/>
        </authorList>
    </citation>
    <scope>IDENTIFICATION</scope>
</reference>
<accession>A0A084VEX5</accession>
<evidence type="ECO:0000256" key="1">
    <source>
        <dbReference type="SAM" id="MobiDB-lite"/>
    </source>
</evidence>
<dbReference type="EMBL" id="ATLV01012343">
    <property type="status" value="NOT_ANNOTATED_CDS"/>
    <property type="molecule type" value="Genomic_DNA"/>
</dbReference>
<evidence type="ECO:0000313" key="2">
    <source>
        <dbReference type="EMBL" id="KFB36519.1"/>
    </source>
</evidence>
<feature type="compositionally biased region" description="Basic residues" evidence="1">
    <location>
        <begin position="55"/>
        <end position="64"/>
    </location>
</feature>
<dbReference type="VEuPathDB" id="VectorBase:ASIC003673"/>
<proteinExistence type="predicted"/>
<feature type="compositionally biased region" description="Pro residues" evidence="1">
    <location>
        <begin position="1"/>
        <end position="10"/>
    </location>
</feature>
<sequence length="64" mass="6942">MSRGPSPIPATTPLKPKTRRNHRPGQAASTSRAKPHPIRTTNTQSVKEPVLAGPRCRKKPPPAE</sequence>
<name>A0A084VEX5_ANOSI</name>
<dbReference type="Proteomes" id="UP000030765">
    <property type="component" value="Unassembled WGS sequence"/>
</dbReference>